<proteinExistence type="inferred from homology"/>
<dbReference type="EMBL" id="UIHC01000029">
    <property type="protein sequence ID" value="SUZ32811.1"/>
    <property type="molecule type" value="Genomic_DNA"/>
</dbReference>
<dbReference type="InterPro" id="IPR036413">
    <property type="entry name" value="YaeB-like_sf"/>
</dbReference>
<dbReference type="InterPro" id="IPR040372">
    <property type="entry name" value="YaeB-like"/>
</dbReference>
<dbReference type="AlphaFoldDB" id="A0A3B0MAC5"/>
<evidence type="ECO:0000256" key="2">
    <source>
        <dbReference type="ARBA" id="ARBA00033753"/>
    </source>
</evidence>
<evidence type="ECO:0000313" key="4">
    <source>
        <dbReference type="EMBL" id="SUZ32811.1"/>
    </source>
</evidence>
<comment type="similarity">
    <text evidence="2">Belongs to the tRNA methyltransferase O family.</text>
</comment>
<dbReference type="InterPro" id="IPR036414">
    <property type="entry name" value="YaeB_N_sf"/>
</dbReference>
<protein>
    <submittedName>
        <fullName evidence="4">S-adenosyl-L-methionine-binding protein</fullName>
    </submittedName>
</protein>
<dbReference type="SUPFAM" id="SSF118196">
    <property type="entry name" value="YaeB-like"/>
    <property type="match status" value="1"/>
</dbReference>
<dbReference type="InterPro" id="IPR023370">
    <property type="entry name" value="TrmO-like_N"/>
</dbReference>
<gene>
    <name evidence="4" type="ORF">ROE7235_02573</name>
</gene>
<reference evidence="5" key="1">
    <citation type="submission" date="2018-08" db="EMBL/GenBank/DDBJ databases">
        <authorList>
            <person name="Rodrigo-Torres L."/>
            <person name="Arahal R. D."/>
            <person name="Lucena T."/>
        </authorList>
    </citation>
    <scope>NUCLEOTIDE SEQUENCE [LARGE SCALE GENOMIC DNA]</scope>
    <source>
        <strain evidence="5">CECT 7235</strain>
    </source>
</reference>
<dbReference type="PROSITE" id="PS51668">
    <property type="entry name" value="TSAA_2"/>
    <property type="match status" value="1"/>
</dbReference>
<dbReference type="PANTHER" id="PTHR12818">
    <property type="entry name" value="TRNA (ADENINE(37)-N6)-METHYLTRANSFERASE"/>
    <property type="match status" value="1"/>
</dbReference>
<feature type="domain" description="TsaA-like" evidence="3">
    <location>
        <begin position="24"/>
        <end position="158"/>
    </location>
</feature>
<dbReference type="Proteomes" id="UP000272908">
    <property type="component" value="Unassembled WGS sequence"/>
</dbReference>
<keyword evidence="5" id="KW-1185">Reference proteome</keyword>
<organism evidence="4 5">
    <name type="scientific">Roseinatronobacter ekhonensis</name>
    <dbReference type="NCBI Taxonomy" id="254356"/>
    <lineage>
        <taxon>Bacteria</taxon>
        <taxon>Pseudomonadati</taxon>
        <taxon>Pseudomonadota</taxon>
        <taxon>Alphaproteobacteria</taxon>
        <taxon>Rhodobacterales</taxon>
        <taxon>Paracoccaceae</taxon>
        <taxon>Roseinatronobacter</taxon>
    </lineage>
</organism>
<evidence type="ECO:0000259" key="3">
    <source>
        <dbReference type="PROSITE" id="PS51668"/>
    </source>
</evidence>
<evidence type="ECO:0000256" key="1">
    <source>
        <dbReference type="ARBA" id="ARBA00022691"/>
    </source>
</evidence>
<evidence type="ECO:0000313" key="5">
    <source>
        <dbReference type="Proteomes" id="UP000272908"/>
    </source>
</evidence>
<dbReference type="OrthoDB" id="9804309at2"/>
<dbReference type="PANTHER" id="PTHR12818:SF0">
    <property type="entry name" value="TRNA (ADENINE(37)-N6)-METHYLTRANSFERASE"/>
    <property type="match status" value="1"/>
</dbReference>
<dbReference type="RefSeq" id="WP_121095923.1">
    <property type="nucleotide sequence ID" value="NZ_UIHC01000029.1"/>
</dbReference>
<keyword evidence="1" id="KW-0949">S-adenosyl-L-methionine</keyword>
<dbReference type="Gene3D" id="2.40.30.70">
    <property type="entry name" value="YaeB-like"/>
    <property type="match status" value="1"/>
</dbReference>
<dbReference type="Pfam" id="PF01980">
    <property type="entry name" value="TrmO_N"/>
    <property type="match status" value="1"/>
</dbReference>
<accession>A0A3B0MAC5</accession>
<name>A0A3B0MAC5_9RHOB</name>
<sequence length="160" mass="16883">MSGRGTLRPGEQRLPAPLVGDVSVSFIGHIESPWSHEDCPKNLGAARARGGAGALHLRPELVPALDGLAPGMAVVLLYWMSDAPRDLLRQAPSHKPEGAGTFALRSPARPNPIGLGVVTITYMDSARGWIQVDAIDAVNGTPLIDIKPFIRGVDNPARGS</sequence>